<evidence type="ECO:0000256" key="1">
    <source>
        <dbReference type="SAM" id="MobiDB-lite"/>
    </source>
</evidence>
<feature type="region of interest" description="Disordered" evidence="1">
    <location>
        <begin position="117"/>
        <end position="142"/>
    </location>
</feature>
<accession>A0A914RDI7</accession>
<dbReference type="AlphaFoldDB" id="A0A914RDI7"/>
<sequence length="142" mass="16501">MLEIVESRPVLCSCIHPCDLRLPLETLQDTETSVAASQIIRFVGDYAPPNRPEREIGYLLERYTIFSPRLIIVYQDVVTVMLYDNVHPHGKNPQNVARSSQHSLRVVRHNLELLRQQQSQQQEQQQMNAKRIRRVMPDSLIS</sequence>
<proteinExistence type="predicted"/>
<feature type="compositionally biased region" description="Low complexity" evidence="1">
    <location>
        <begin position="117"/>
        <end position="126"/>
    </location>
</feature>
<protein>
    <submittedName>
        <fullName evidence="3">Uncharacterized protein</fullName>
    </submittedName>
</protein>
<dbReference type="WBParaSite" id="PEQ_0000437001-mRNA-1">
    <property type="protein sequence ID" value="PEQ_0000437001-mRNA-1"/>
    <property type="gene ID" value="PEQ_0000437001"/>
</dbReference>
<name>A0A914RDI7_PAREQ</name>
<organism evidence="2 3">
    <name type="scientific">Parascaris equorum</name>
    <name type="common">Equine roundworm</name>
    <dbReference type="NCBI Taxonomy" id="6256"/>
    <lineage>
        <taxon>Eukaryota</taxon>
        <taxon>Metazoa</taxon>
        <taxon>Ecdysozoa</taxon>
        <taxon>Nematoda</taxon>
        <taxon>Chromadorea</taxon>
        <taxon>Rhabditida</taxon>
        <taxon>Spirurina</taxon>
        <taxon>Ascaridomorpha</taxon>
        <taxon>Ascaridoidea</taxon>
        <taxon>Ascarididae</taxon>
        <taxon>Parascaris</taxon>
    </lineage>
</organism>
<reference evidence="3" key="1">
    <citation type="submission" date="2022-11" db="UniProtKB">
        <authorList>
            <consortium name="WormBaseParasite"/>
        </authorList>
    </citation>
    <scope>IDENTIFICATION</scope>
</reference>
<evidence type="ECO:0000313" key="3">
    <source>
        <dbReference type="WBParaSite" id="PEQ_0000437001-mRNA-1"/>
    </source>
</evidence>
<dbReference type="Proteomes" id="UP000887564">
    <property type="component" value="Unplaced"/>
</dbReference>
<evidence type="ECO:0000313" key="2">
    <source>
        <dbReference type="Proteomes" id="UP000887564"/>
    </source>
</evidence>
<keyword evidence="2" id="KW-1185">Reference proteome</keyword>